<dbReference type="AlphaFoldDB" id="A0A7S8C5R3"/>
<evidence type="ECO:0000313" key="2">
    <source>
        <dbReference type="EMBL" id="QPC43883.1"/>
    </source>
</evidence>
<name>A0A7S8C5R3_9HYPH</name>
<evidence type="ECO:0000313" key="3">
    <source>
        <dbReference type="Proteomes" id="UP000593594"/>
    </source>
</evidence>
<proteinExistence type="predicted"/>
<dbReference type="EMBL" id="CP058214">
    <property type="protein sequence ID" value="QPC43883.1"/>
    <property type="molecule type" value="Genomic_DNA"/>
</dbReference>
<dbReference type="KEGG" id="kmn:HW532_15015"/>
<gene>
    <name evidence="2" type="ORF">HW532_15015</name>
</gene>
<feature type="compositionally biased region" description="Basic and acidic residues" evidence="1">
    <location>
        <begin position="1"/>
        <end position="12"/>
    </location>
</feature>
<dbReference type="Proteomes" id="UP000593594">
    <property type="component" value="Chromosome"/>
</dbReference>
<evidence type="ECO:0000256" key="1">
    <source>
        <dbReference type="SAM" id="MobiDB-lite"/>
    </source>
</evidence>
<organism evidence="2 3">
    <name type="scientific">Kaustia mangrovi</name>
    <dbReference type="NCBI Taxonomy" id="2593653"/>
    <lineage>
        <taxon>Bacteria</taxon>
        <taxon>Pseudomonadati</taxon>
        <taxon>Pseudomonadota</taxon>
        <taxon>Alphaproteobacteria</taxon>
        <taxon>Hyphomicrobiales</taxon>
        <taxon>Parvibaculaceae</taxon>
        <taxon>Kaustia</taxon>
    </lineage>
</organism>
<feature type="region of interest" description="Disordered" evidence="1">
    <location>
        <begin position="1"/>
        <end position="27"/>
    </location>
</feature>
<reference evidence="2 3" key="1">
    <citation type="submission" date="2020-06" db="EMBL/GenBank/DDBJ databases">
        <title>Genome sequence of 2 isolates from Red Sea Mangroves.</title>
        <authorList>
            <person name="Sefrji F."/>
            <person name="Michoud G."/>
            <person name="Merlino G."/>
            <person name="Daffonchio D."/>
        </authorList>
    </citation>
    <scope>NUCLEOTIDE SEQUENCE [LARGE SCALE GENOMIC DNA]</scope>
    <source>
        <strain evidence="2 3">R1DC25</strain>
    </source>
</reference>
<protein>
    <submittedName>
        <fullName evidence="2">Uncharacterized protein</fullName>
    </submittedName>
</protein>
<keyword evidence="3" id="KW-1185">Reference proteome</keyword>
<accession>A0A7S8C5R3</accession>
<dbReference type="RefSeq" id="WP_213161246.1">
    <property type="nucleotide sequence ID" value="NZ_CP058214.1"/>
</dbReference>
<sequence>MKREALHNGREKHAPRKRAPDSRVYGRSALTTGSTLLPGVKDNRSTWARRFRDLIELHTEDRGGFDMCSEAEKALIRRASTLIVELERMEVAFASNGGGKGYELDRYQRMTNTLRRVLETLGIERRAKTVNSDTARVVNDILAEHGRER</sequence>